<proteinExistence type="predicted"/>
<feature type="transmembrane region" description="Helical" evidence="5">
    <location>
        <begin position="269"/>
        <end position="292"/>
    </location>
</feature>
<feature type="transmembrane region" description="Helical" evidence="5">
    <location>
        <begin position="71"/>
        <end position="92"/>
    </location>
</feature>
<feature type="transmembrane region" description="Helical" evidence="5">
    <location>
        <begin position="332"/>
        <end position="355"/>
    </location>
</feature>
<accession>A0A1R2AU20</accession>
<dbReference type="PANTHER" id="PTHR31419:SF1">
    <property type="entry name" value="PROTEIN PIN-LIKES 6"/>
    <property type="match status" value="1"/>
</dbReference>
<name>A0A1R2AU20_9CILI</name>
<organism evidence="6 7">
    <name type="scientific">Stentor coeruleus</name>
    <dbReference type="NCBI Taxonomy" id="5963"/>
    <lineage>
        <taxon>Eukaryota</taxon>
        <taxon>Sar</taxon>
        <taxon>Alveolata</taxon>
        <taxon>Ciliophora</taxon>
        <taxon>Postciliodesmatophora</taxon>
        <taxon>Heterotrichea</taxon>
        <taxon>Heterotrichida</taxon>
        <taxon>Stentoridae</taxon>
        <taxon>Stentor</taxon>
    </lineage>
</organism>
<keyword evidence="2 5" id="KW-0812">Transmembrane</keyword>
<sequence>MSIYLDSAVVSINGSVIVIVIVFLGAIMARYKILDKSGAESLSKLILNLLLPALLFTEMMKSLDITEFEDFGIIFIYCTFHIFIGCAVGWVLSKLTSANKNMTNLIMASIAFQDTTAIPLIFAEVLGRSDVTNPDSNFQEDAVSFVLIYTVFVTVFKWTVAYGMLKKVHEGSLLGDIGEIQVKKSFWWTMRKIMNPPIYATLASIPLALIPFLKQYVFCESGAVFADNVFSALVTVGKTASPLICVLLGSNLSEGYPPTADIAKKHIAVILFGKEVIMPLVGLGIAGGAYFYGIIGRVLAISIMIIYAGPTSLQLLMICTTHKNQVDNISKVYLIMYVTAAIPMALWTMCFLILLY</sequence>
<evidence type="ECO:0000313" key="6">
    <source>
        <dbReference type="EMBL" id="OMJ67945.1"/>
    </source>
</evidence>
<feature type="transmembrane region" description="Helical" evidence="5">
    <location>
        <begin position="298"/>
        <end position="320"/>
    </location>
</feature>
<dbReference type="Pfam" id="PF03547">
    <property type="entry name" value="Mem_trans"/>
    <property type="match status" value="1"/>
</dbReference>
<dbReference type="EMBL" id="MPUH01001411">
    <property type="protein sequence ID" value="OMJ67945.1"/>
    <property type="molecule type" value="Genomic_DNA"/>
</dbReference>
<dbReference type="Proteomes" id="UP000187209">
    <property type="component" value="Unassembled WGS sequence"/>
</dbReference>
<keyword evidence="3 5" id="KW-1133">Transmembrane helix</keyword>
<evidence type="ECO:0000256" key="1">
    <source>
        <dbReference type="ARBA" id="ARBA00004141"/>
    </source>
</evidence>
<feature type="transmembrane region" description="Helical" evidence="5">
    <location>
        <begin position="229"/>
        <end position="248"/>
    </location>
</feature>
<dbReference type="PANTHER" id="PTHR31419">
    <property type="entry name" value="PROTEIN PIN-LIKES 2"/>
    <property type="match status" value="1"/>
</dbReference>
<dbReference type="InterPro" id="IPR004776">
    <property type="entry name" value="Mem_transp_PIN-like"/>
</dbReference>
<dbReference type="GO" id="GO:0016020">
    <property type="term" value="C:membrane"/>
    <property type="evidence" value="ECO:0007669"/>
    <property type="project" value="UniProtKB-SubCell"/>
</dbReference>
<keyword evidence="7" id="KW-1185">Reference proteome</keyword>
<evidence type="ECO:0000256" key="3">
    <source>
        <dbReference type="ARBA" id="ARBA00022989"/>
    </source>
</evidence>
<comment type="subcellular location">
    <subcellularLocation>
        <location evidence="1">Membrane</location>
        <topology evidence="1">Multi-pass membrane protein</topology>
    </subcellularLocation>
</comment>
<protein>
    <submittedName>
        <fullName evidence="6">Uncharacterized protein</fullName>
    </submittedName>
</protein>
<keyword evidence="4 5" id="KW-0472">Membrane</keyword>
<evidence type="ECO:0000313" key="7">
    <source>
        <dbReference type="Proteomes" id="UP000187209"/>
    </source>
</evidence>
<feature type="transmembrane region" description="Helical" evidence="5">
    <location>
        <begin position="12"/>
        <end position="29"/>
    </location>
</feature>
<dbReference type="AlphaFoldDB" id="A0A1R2AU20"/>
<reference evidence="6 7" key="1">
    <citation type="submission" date="2016-11" db="EMBL/GenBank/DDBJ databases">
        <title>The macronuclear genome of Stentor coeruleus: a giant cell with tiny introns.</title>
        <authorList>
            <person name="Slabodnick M."/>
            <person name="Ruby J.G."/>
            <person name="Reiff S.B."/>
            <person name="Swart E.C."/>
            <person name="Gosai S."/>
            <person name="Prabakaran S."/>
            <person name="Witkowska E."/>
            <person name="Larue G.E."/>
            <person name="Fisher S."/>
            <person name="Freeman R.M."/>
            <person name="Gunawardena J."/>
            <person name="Chu W."/>
            <person name="Stover N.A."/>
            <person name="Gregory B.D."/>
            <person name="Nowacki M."/>
            <person name="Derisi J."/>
            <person name="Roy S.W."/>
            <person name="Marshall W.F."/>
            <person name="Sood P."/>
        </authorList>
    </citation>
    <scope>NUCLEOTIDE SEQUENCE [LARGE SCALE GENOMIC DNA]</scope>
    <source>
        <strain evidence="6">WM001</strain>
    </source>
</reference>
<dbReference type="InterPro" id="IPR039305">
    <property type="entry name" value="PILS2/6"/>
</dbReference>
<comment type="caution">
    <text evidence="6">The sequence shown here is derived from an EMBL/GenBank/DDBJ whole genome shotgun (WGS) entry which is preliminary data.</text>
</comment>
<evidence type="ECO:0000256" key="5">
    <source>
        <dbReference type="SAM" id="Phobius"/>
    </source>
</evidence>
<feature type="transmembrane region" description="Helical" evidence="5">
    <location>
        <begin position="142"/>
        <end position="165"/>
    </location>
</feature>
<evidence type="ECO:0000256" key="4">
    <source>
        <dbReference type="ARBA" id="ARBA00023136"/>
    </source>
</evidence>
<gene>
    <name evidence="6" type="ORF">SteCoe_34758</name>
</gene>
<feature type="transmembrane region" description="Helical" evidence="5">
    <location>
        <begin position="198"/>
        <end position="217"/>
    </location>
</feature>
<dbReference type="GO" id="GO:0055085">
    <property type="term" value="P:transmembrane transport"/>
    <property type="evidence" value="ECO:0007669"/>
    <property type="project" value="InterPro"/>
</dbReference>
<dbReference type="OrthoDB" id="307681at2759"/>
<evidence type="ECO:0000256" key="2">
    <source>
        <dbReference type="ARBA" id="ARBA00022692"/>
    </source>
</evidence>